<dbReference type="OrthoDB" id="269629at2"/>
<protein>
    <submittedName>
        <fullName evidence="2">Uncharacterized protein</fullName>
    </submittedName>
</protein>
<proteinExistence type="predicted"/>
<evidence type="ECO:0000256" key="1">
    <source>
        <dbReference type="SAM" id="MobiDB-lite"/>
    </source>
</evidence>
<evidence type="ECO:0000313" key="2">
    <source>
        <dbReference type="EMBL" id="TWT46641.1"/>
    </source>
</evidence>
<keyword evidence="3" id="KW-1185">Reference proteome</keyword>
<dbReference type="AlphaFoldDB" id="A0A5C5W9F3"/>
<sequence length="159" mass="18038">MDFRDRLRQATQKGASARAEKAFSDAADAASEEEQRRRHSQHRLALTDHIEERLQELADGLPGFKVEAVMSERGWGAAASRDDAGRSGRQRDNLYSRLELLVSSFNEFQVVDIAAKGAIRNKETFSRTHYQAIAEFDEQEFKSLIDRWVLDYAGQYAGV</sequence>
<comment type="caution">
    <text evidence="2">The sequence shown here is derived from an EMBL/GenBank/DDBJ whole genome shotgun (WGS) entry which is preliminary data.</text>
</comment>
<organism evidence="2 3">
    <name type="scientific">Botrimarina hoheduenensis</name>
    <dbReference type="NCBI Taxonomy" id="2528000"/>
    <lineage>
        <taxon>Bacteria</taxon>
        <taxon>Pseudomonadati</taxon>
        <taxon>Planctomycetota</taxon>
        <taxon>Planctomycetia</taxon>
        <taxon>Pirellulales</taxon>
        <taxon>Lacipirellulaceae</taxon>
        <taxon>Botrimarina</taxon>
    </lineage>
</organism>
<name>A0A5C5W9F3_9BACT</name>
<evidence type="ECO:0000313" key="3">
    <source>
        <dbReference type="Proteomes" id="UP000318995"/>
    </source>
</evidence>
<reference evidence="2 3" key="1">
    <citation type="submission" date="2019-02" db="EMBL/GenBank/DDBJ databases">
        <title>Deep-cultivation of Planctomycetes and their phenomic and genomic characterization uncovers novel biology.</title>
        <authorList>
            <person name="Wiegand S."/>
            <person name="Jogler M."/>
            <person name="Boedeker C."/>
            <person name="Pinto D."/>
            <person name="Vollmers J."/>
            <person name="Rivas-Marin E."/>
            <person name="Kohn T."/>
            <person name="Peeters S.H."/>
            <person name="Heuer A."/>
            <person name="Rast P."/>
            <person name="Oberbeckmann S."/>
            <person name="Bunk B."/>
            <person name="Jeske O."/>
            <person name="Meyerdierks A."/>
            <person name="Storesund J.E."/>
            <person name="Kallscheuer N."/>
            <person name="Luecker S."/>
            <person name="Lage O.M."/>
            <person name="Pohl T."/>
            <person name="Merkel B.J."/>
            <person name="Hornburger P."/>
            <person name="Mueller R.-W."/>
            <person name="Bruemmer F."/>
            <person name="Labrenz M."/>
            <person name="Spormann A.M."/>
            <person name="Op Den Camp H."/>
            <person name="Overmann J."/>
            <person name="Amann R."/>
            <person name="Jetten M.S.M."/>
            <person name="Mascher T."/>
            <person name="Medema M.H."/>
            <person name="Devos D.P."/>
            <person name="Kaster A.-K."/>
            <person name="Ovreas L."/>
            <person name="Rohde M."/>
            <person name="Galperin M.Y."/>
            <person name="Jogler C."/>
        </authorList>
    </citation>
    <scope>NUCLEOTIDE SEQUENCE [LARGE SCALE GENOMIC DNA]</scope>
    <source>
        <strain evidence="2 3">Pla111</strain>
    </source>
</reference>
<feature type="region of interest" description="Disordered" evidence="1">
    <location>
        <begin position="1"/>
        <end position="41"/>
    </location>
</feature>
<dbReference type="Proteomes" id="UP000318995">
    <property type="component" value="Unassembled WGS sequence"/>
</dbReference>
<accession>A0A5C5W9F3</accession>
<dbReference type="RefSeq" id="WP_146573321.1">
    <property type="nucleotide sequence ID" value="NZ_SJPH01000003.1"/>
</dbReference>
<gene>
    <name evidence="2" type="ORF">Pla111_17420</name>
</gene>
<dbReference type="EMBL" id="SJPH01000003">
    <property type="protein sequence ID" value="TWT46641.1"/>
    <property type="molecule type" value="Genomic_DNA"/>
</dbReference>